<dbReference type="Proteomes" id="UP000234479">
    <property type="component" value="Unassembled WGS sequence"/>
</dbReference>
<evidence type="ECO:0000256" key="4">
    <source>
        <dbReference type="ARBA" id="ARBA00022679"/>
    </source>
</evidence>
<name>A0A2N5DD78_9CAUL</name>
<protein>
    <recommendedName>
        <fullName evidence="7">PTS system glucose-specific EIIA component</fullName>
    </recommendedName>
    <alternativeName>
        <fullName evidence="10">EIIA-Glc</fullName>
    </alternativeName>
    <alternativeName>
        <fullName evidence="9">EIII-Glc</fullName>
    </alternativeName>
    <alternativeName>
        <fullName evidence="8">Glucose-specific phosphotransferase enzyme IIA component</fullName>
    </alternativeName>
</protein>
<reference evidence="12 13" key="1">
    <citation type="submission" date="2017-12" db="EMBL/GenBank/DDBJ databases">
        <title>The genome sequence of Caulobacter sp. 410.</title>
        <authorList>
            <person name="Gao J."/>
            <person name="Mao X."/>
            <person name="Sun J."/>
        </authorList>
    </citation>
    <scope>NUCLEOTIDE SEQUENCE [LARGE SCALE GENOMIC DNA]</scope>
    <source>
        <strain evidence="12 13">410</strain>
    </source>
</reference>
<dbReference type="RefSeq" id="WP_133149263.1">
    <property type="nucleotide sequence ID" value="NZ_PJRS01000025.1"/>
</dbReference>
<dbReference type="Pfam" id="PF00358">
    <property type="entry name" value="PTS_EIIA_1"/>
    <property type="match status" value="1"/>
</dbReference>
<keyword evidence="4" id="KW-0808">Transferase</keyword>
<comment type="caution">
    <text evidence="12">The sequence shown here is derived from an EMBL/GenBank/DDBJ whole genome shotgun (WGS) entry which is preliminary data.</text>
</comment>
<keyword evidence="3" id="KW-0762">Sugar transport</keyword>
<dbReference type="AlphaFoldDB" id="A0A2N5DD78"/>
<evidence type="ECO:0000313" key="12">
    <source>
        <dbReference type="EMBL" id="PLR24030.1"/>
    </source>
</evidence>
<evidence type="ECO:0000256" key="7">
    <source>
        <dbReference type="ARBA" id="ARBA00039163"/>
    </source>
</evidence>
<proteinExistence type="predicted"/>
<dbReference type="InterPro" id="IPR011055">
    <property type="entry name" value="Dup_hybrid_motif"/>
</dbReference>
<evidence type="ECO:0000256" key="6">
    <source>
        <dbReference type="ARBA" id="ARBA00022777"/>
    </source>
</evidence>
<dbReference type="PANTHER" id="PTHR45008:SF1">
    <property type="entry name" value="PTS SYSTEM GLUCOSE-SPECIFIC EIIA COMPONENT"/>
    <property type="match status" value="1"/>
</dbReference>
<keyword evidence="6" id="KW-0418">Kinase</keyword>
<dbReference type="PANTHER" id="PTHR45008">
    <property type="entry name" value="PTS SYSTEM GLUCOSE-SPECIFIC EIIA COMPONENT"/>
    <property type="match status" value="1"/>
</dbReference>
<accession>A0A2N5DD78</accession>
<dbReference type="GO" id="GO:0016301">
    <property type="term" value="F:kinase activity"/>
    <property type="evidence" value="ECO:0007669"/>
    <property type="project" value="UniProtKB-KW"/>
</dbReference>
<dbReference type="OrthoDB" id="7571469at2"/>
<gene>
    <name evidence="12" type="ORF">SGCZBJ_14400</name>
</gene>
<keyword evidence="5" id="KW-0598">Phosphotransferase system</keyword>
<evidence type="ECO:0000256" key="2">
    <source>
        <dbReference type="ARBA" id="ARBA00022448"/>
    </source>
</evidence>
<evidence type="ECO:0000256" key="3">
    <source>
        <dbReference type="ARBA" id="ARBA00022597"/>
    </source>
</evidence>
<keyword evidence="13" id="KW-1185">Reference proteome</keyword>
<feature type="domain" description="PTS EIIA type-1" evidence="11">
    <location>
        <begin position="22"/>
        <end position="70"/>
    </location>
</feature>
<comment type="subcellular location">
    <subcellularLocation>
        <location evidence="1">Cytoplasm</location>
    </subcellularLocation>
</comment>
<evidence type="ECO:0000256" key="9">
    <source>
        <dbReference type="ARBA" id="ARBA00042526"/>
    </source>
</evidence>
<evidence type="ECO:0000259" key="11">
    <source>
        <dbReference type="PROSITE" id="PS51093"/>
    </source>
</evidence>
<evidence type="ECO:0000256" key="5">
    <source>
        <dbReference type="ARBA" id="ARBA00022683"/>
    </source>
</evidence>
<dbReference type="Gene3D" id="2.70.70.10">
    <property type="entry name" value="Glucose Permease (Domain IIA)"/>
    <property type="match status" value="1"/>
</dbReference>
<organism evidence="12 13">
    <name type="scientific">Caulobacter zeae</name>
    <dbReference type="NCBI Taxonomy" id="2055137"/>
    <lineage>
        <taxon>Bacteria</taxon>
        <taxon>Pseudomonadati</taxon>
        <taxon>Pseudomonadota</taxon>
        <taxon>Alphaproteobacteria</taxon>
        <taxon>Caulobacterales</taxon>
        <taxon>Caulobacteraceae</taxon>
        <taxon>Caulobacter</taxon>
    </lineage>
</organism>
<dbReference type="InterPro" id="IPR050890">
    <property type="entry name" value="PTS_EIIA_component"/>
</dbReference>
<dbReference type="PROSITE" id="PS51093">
    <property type="entry name" value="PTS_EIIA_TYPE_1"/>
    <property type="match status" value="1"/>
</dbReference>
<dbReference type="SUPFAM" id="SSF51261">
    <property type="entry name" value="Duplicated hybrid motif"/>
    <property type="match status" value="1"/>
</dbReference>
<dbReference type="GO" id="GO:0005737">
    <property type="term" value="C:cytoplasm"/>
    <property type="evidence" value="ECO:0007669"/>
    <property type="project" value="UniProtKB-SubCell"/>
</dbReference>
<dbReference type="InterPro" id="IPR001127">
    <property type="entry name" value="PTS_EIIA_1_perm"/>
</dbReference>
<evidence type="ECO:0000256" key="10">
    <source>
        <dbReference type="ARBA" id="ARBA00042873"/>
    </source>
</evidence>
<evidence type="ECO:0000256" key="8">
    <source>
        <dbReference type="ARBA" id="ARBA00042296"/>
    </source>
</evidence>
<evidence type="ECO:0000256" key="1">
    <source>
        <dbReference type="ARBA" id="ARBA00004496"/>
    </source>
</evidence>
<keyword evidence="2" id="KW-0813">Transport</keyword>
<evidence type="ECO:0000313" key="13">
    <source>
        <dbReference type="Proteomes" id="UP000234479"/>
    </source>
</evidence>
<sequence length="70" mass="7307">MTTLVLSSPLSGWVAPLDETPDAVFAERMLGDGLAIDPTGSVLHAPCDGRVVTVHRSRHAVTLRAANGAE</sequence>
<dbReference type="EMBL" id="PJRS01000025">
    <property type="protein sequence ID" value="PLR24030.1"/>
    <property type="molecule type" value="Genomic_DNA"/>
</dbReference>
<dbReference type="GO" id="GO:0009401">
    <property type="term" value="P:phosphoenolpyruvate-dependent sugar phosphotransferase system"/>
    <property type="evidence" value="ECO:0007669"/>
    <property type="project" value="UniProtKB-KW"/>
</dbReference>
<feature type="non-terminal residue" evidence="12">
    <location>
        <position position="70"/>
    </location>
</feature>